<dbReference type="EMBL" id="QGNW01001868">
    <property type="protein sequence ID" value="RVW28983.1"/>
    <property type="molecule type" value="Genomic_DNA"/>
</dbReference>
<comment type="caution">
    <text evidence="1">The sequence shown here is derived from an EMBL/GenBank/DDBJ whole genome shotgun (WGS) entry which is preliminary data.</text>
</comment>
<evidence type="ECO:0000313" key="2">
    <source>
        <dbReference type="Proteomes" id="UP000288805"/>
    </source>
</evidence>
<dbReference type="AlphaFoldDB" id="A0A438D0J7"/>
<organism evidence="1 2">
    <name type="scientific">Vitis vinifera</name>
    <name type="common">Grape</name>
    <dbReference type="NCBI Taxonomy" id="29760"/>
    <lineage>
        <taxon>Eukaryota</taxon>
        <taxon>Viridiplantae</taxon>
        <taxon>Streptophyta</taxon>
        <taxon>Embryophyta</taxon>
        <taxon>Tracheophyta</taxon>
        <taxon>Spermatophyta</taxon>
        <taxon>Magnoliopsida</taxon>
        <taxon>eudicotyledons</taxon>
        <taxon>Gunneridae</taxon>
        <taxon>Pentapetalae</taxon>
        <taxon>rosids</taxon>
        <taxon>Vitales</taxon>
        <taxon>Vitaceae</taxon>
        <taxon>Viteae</taxon>
        <taxon>Vitis</taxon>
    </lineage>
</organism>
<proteinExistence type="predicted"/>
<sequence length="264" mass="29161">MPKKKKEKENEVGDRGALVDHVAPKRCLREGESRRPEPRRAFHNYVIRDATTIEVIAEGGDVDDGDERVIIVIDGRYLVELEVNKGLSGWAFRPHPLGYRGVGEEVQVAKIVDLAHVESVNEGGASFRLGPAQVSLSCQKGVDSRERNYSRVPDGVLAGAEWVDPPRVAGLGGVEERGEFVCLPRGFVELSNCLGMPISGYEKEISCLLRKLELKKSEGVKVFGGRRKSLFSSRLGKEIRRLECFVNYNSALSIEKGKRKSVGS</sequence>
<accession>A0A438D0J7</accession>
<dbReference type="Proteomes" id="UP000288805">
    <property type="component" value="Unassembled WGS sequence"/>
</dbReference>
<reference evidence="1 2" key="1">
    <citation type="journal article" date="2018" name="PLoS Genet.">
        <title>Population sequencing reveals clonal diversity and ancestral inbreeding in the grapevine cultivar Chardonnay.</title>
        <authorList>
            <person name="Roach M.J."/>
            <person name="Johnson D.L."/>
            <person name="Bohlmann J."/>
            <person name="van Vuuren H.J."/>
            <person name="Jones S.J."/>
            <person name="Pretorius I.S."/>
            <person name="Schmidt S.A."/>
            <person name="Borneman A.R."/>
        </authorList>
    </citation>
    <scope>NUCLEOTIDE SEQUENCE [LARGE SCALE GENOMIC DNA]</scope>
    <source>
        <strain evidence="2">cv. Chardonnay</strain>
        <tissue evidence="1">Leaf</tissue>
    </source>
</reference>
<name>A0A438D0J7_VITVI</name>
<protein>
    <submittedName>
        <fullName evidence="1">Uncharacterized protein</fullName>
    </submittedName>
</protein>
<evidence type="ECO:0000313" key="1">
    <source>
        <dbReference type="EMBL" id="RVW28983.1"/>
    </source>
</evidence>
<gene>
    <name evidence="1" type="ORF">CK203_113190</name>
</gene>